<dbReference type="InterPro" id="IPR029039">
    <property type="entry name" value="Flavoprotein-like_sf"/>
</dbReference>
<accession>A0A9D1Z8W8</accession>
<dbReference type="Gene3D" id="3.40.50.360">
    <property type="match status" value="1"/>
</dbReference>
<protein>
    <submittedName>
        <fullName evidence="4">Flavodoxin family protein</fullName>
    </submittedName>
</protein>
<feature type="domain" description="NADPH-dependent FMN reductase-like" evidence="3">
    <location>
        <begin position="1"/>
        <end position="148"/>
    </location>
</feature>
<evidence type="ECO:0000256" key="1">
    <source>
        <dbReference type="ARBA" id="ARBA00022630"/>
    </source>
</evidence>
<reference evidence="4" key="2">
    <citation type="submission" date="2021-04" db="EMBL/GenBank/DDBJ databases">
        <authorList>
            <person name="Gilroy R."/>
        </authorList>
    </citation>
    <scope>NUCLEOTIDE SEQUENCE</scope>
    <source>
        <strain evidence="4">CHK199-9574</strain>
    </source>
</reference>
<name>A0A9D1Z8W8_9FIRM</name>
<dbReference type="SUPFAM" id="SSF52218">
    <property type="entry name" value="Flavoproteins"/>
    <property type="match status" value="1"/>
</dbReference>
<dbReference type="InterPro" id="IPR005025">
    <property type="entry name" value="FMN_Rdtase-like_dom"/>
</dbReference>
<keyword evidence="1" id="KW-0285">Flavoprotein</keyword>
<evidence type="ECO:0000313" key="5">
    <source>
        <dbReference type="Proteomes" id="UP000824135"/>
    </source>
</evidence>
<evidence type="ECO:0000259" key="3">
    <source>
        <dbReference type="Pfam" id="PF03358"/>
    </source>
</evidence>
<dbReference type="GO" id="GO:0016491">
    <property type="term" value="F:oxidoreductase activity"/>
    <property type="evidence" value="ECO:0007669"/>
    <property type="project" value="InterPro"/>
</dbReference>
<dbReference type="Pfam" id="PF03358">
    <property type="entry name" value="FMN_red"/>
    <property type="match status" value="1"/>
</dbReference>
<evidence type="ECO:0000313" key="4">
    <source>
        <dbReference type="EMBL" id="HIY78754.1"/>
    </source>
</evidence>
<dbReference type="PANTHER" id="PTHR43278">
    <property type="entry name" value="NAD(P)H-DEPENDENT FMN-CONTAINING OXIDOREDUCTASE YWQN-RELATED"/>
    <property type="match status" value="1"/>
</dbReference>
<reference evidence="4" key="1">
    <citation type="journal article" date="2021" name="PeerJ">
        <title>Extensive microbial diversity within the chicken gut microbiome revealed by metagenomics and culture.</title>
        <authorList>
            <person name="Gilroy R."/>
            <person name="Ravi A."/>
            <person name="Getino M."/>
            <person name="Pursley I."/>
            <person name="Horton D.L."/>
            <person name="Alikhan N.F."/>
            <person name="Baker D."/>
            <person name="Gharbi K."/>
            <person name="Hall N."/>
            <person name="Watson M."/>
            <person name="Adriaenssens E.M."/>
            <person name="Foster-Nyarko E."/>
            <person name="Jarju S."/>
            <person name="Secka A."/>
            <person name="Antonio M."/>
            <person name="Oren A."/>
            <person name="Chaudhuri R.R."/>
            <person name="La Ragione R."/>
            <person name="Hildebrand F."/>
            <person name="Pallen M.J."/>
        </authorList>
    </citation>
    <scope>NUCLEOTIDE SEQUENCE</scope>
    <source>
        <strain evidence="4">CHK199-9574</strain>
    </source>
</reference>
<dbReference type="AlphaFoldDB" id="A0A9D1Z8W8"/>
<dbReference type="InterPro" id="IPR051796">
    <property type="entry name" value="ISF_SsuE-like"/>
</dbReference>
<keyword evidence="2" id="KW-0288">FMN</keyword>
<gene>
    <name evidence="4" type="ORF">H9728_06880</name>
</gene>
<dbReference type="Proteomes" id="UP000824135">
    <property type="component" value="Unassembled WGS sequence"/>
</dbReference>
<sequence length="204" mass="22240">MKILMVNGSPRRGNTYAALAHMGEVFSACGAEWEIFDLGPSPVRDCVACGRCAELKKCVFDGDKVNELIEKAKTADGFVFGTPVYYAHPTGLVLSVLDRAFYAGKSAFAHKPAAAIASLRRAGSCASVDVLNKYFTISEMPVVSSTYWNQVFRPSEEESDAEGLQTVRNLARNMVWLVSCIQAGKEKGIGLPVNEYAARTNFNR</sequence>
<comment type="caution">
    <text evidence="4">The sequence shown here is derived from an EMBL/GenBank/DDBJ whole genome shotgun (WGS) entry which is preliminary data.</text>
</comment>
<dbReference type="EMBL" id="DXCO01000040">
    <property type="protein sequence ID" value="HIY78754.1"/>
    <property type="molecule type" value="Genomic_DNA"/>
</dbReference>
<proteinExistence type="predicted"/>
<organism evidence="4 5">
    <name type="scientific">Candidatus Borkfalkia excrementavium</name>
    <dbReference type="NCBI Taxonomy" id="2838505"/>
    <lineage>
        <taxon>Bacteria</taxon>
        <taxon>Bacillati</taxon>
        <taxon>Bacillota</taxon>
        <taxon>Clostridia</taxon>
        <taxon>Christensenellales</taxon>
        <taxon>Christensenellaceae</taxon>
        <taxon>Candidatus Borkfalkia</taxon>
    </lineage>
</organism>
<dbReference type="PANTHER" id="PTHR43278:SF4">
    <property type="entry name" value="NAD(P)H-DEPENDENT FMN-CONTAINING OXIDOREDUCTASE YWQN-RELATED"/>
    <property type="match status" value="1"/>
</dbReference>
<evidence type="ECO:0000256" key="2">
    <source>
        <dbReference type="ARBA" id="ARBA00022643"/>
    </source>
</evidence>